<proteinExistence type="predicted"/>
<comment type="caution">
    <text evidence="3">The sequence shown here is derived from an EMBL/GenBank/DDBJ whole genome shotgun (WGS) entry which is preliminary data.</text>
</comment>
<dbReference type="EMBL" id="JAPMXC010000010">
    <property type="protein sequence ID" value="MCY0389543.1"/>
    <property type="molecule type" value="Genomic_DNA"/>
</dbReference>
<reference evidence="3" key="1">
    <citation type="submission" date="2022-11" db="EMBL/GenBank/DDBJ databases">
        <title>Robbsia betulipollinis sp. nov., isolated from pollen of birch (Betula pendula).</title>
        <authorList>
            <person name="Shi H."/>
            <person name="Ambika Manirajan B."/>
            <person name="Ratering S."/>
            <person name="Geissler-Plaum R."/>
            <person name="Schnell S."/>
        </authorList>
    </citation>
    <scope>NUCLEOTIDE SEQUENCE</scope>
    <source>
        <strain evidence="3">Bb-Pol-6</strain>
    </source>
</reference>
<dbReference type="RefSeq" id="WP_267849438.1">
    <property type="nucleotide sequence ID" value="NZ_JAPMXC010000010.1"/>
</dbReference>
<accession>A0ABT3ZSN6</accession>
<evidence type="ECO:0000256" key="1">
    <source>
        <dbReference type="SAM" id="MobiDB-lite"/>
    </source>
</evidence>
<keyword evidence="4" id="KW-1185">Reference proteome</keyword>
<sequence>MQTISKKWVPALCLLLGSLCAGQAMAQATAQDGTSEGATHKEKKAMKAQAKADKKTSVAQAKADKVATKAQGDADNKAADAQVDSAKKQ</sequence>
<name>A0ABT3ZSN6_9BURK</name>
<keyword evidence="2" id="KW-0732">Signal</keyword>
<feature type="compositionally biased region" description="Polar residues" evidence="1">
    <location>
        <begin position="28"/>
        <end position="37"/>
    </location>
</feature>
<gene>
    <name evidence="3" type="ORF">OVY01_20570</name>
</gene>
<evidence type="ECO:0000313" key="4">
    <source>
        <dbReference type="Proteomes" id="UP001082899"/>
    </source>
</evidence>
<evidence type="ECO:0000256" key="2">
    <source>
        <dbReference type="SAM" id="SignalP"/>
    </source>
</evidence>
<feature type="chain" id="PRO_5045053288" description="Late embryogenesis abundant protein" evidence="2">
    <location>
        <begin position="27"/>
        <end position="89"/>
    </location>
</feature>
<protein>
    <recommendedName>
        <fullName evidence="5">Late embryogenesis abundant protein</fullName>
    </recommendedName>
</protein>
<feature type="compositionally biased region" description="Basic and acidic residues" evidence="1">
    <location>
        <begin position="50"/>
        <end position="78"/>
    </location>
</feature>
<organism evidence="3 4">
    <name type="scientific">Robbsia betulipollinis</name>
    <dbReference type="NCBI Taxonomy" id="2981849"/>
    <lineage>
        <taxon>Bacteria</taxon>
        <taxon>Pseudomonadati</taxon>
        <taxon>Pseudomonadota</taxon>
        <taxon>Betaproteobacteria</taxon>
        <taxon>Burkholderiales</taxon>
        <taxon>Burkholderiaceae</taxon>
        <taxon>Robbsia</taxon>
    </lineage>
</organism>
<evidence type="ECO:0000313" key="3">
    <source>
        <dbReference type="EMBL" id="MCY0389543.1"/>
    </source>
</evidence>
<evidence type="ECO:0008006" key="5">
    <source>
        <dbReference type="Google" id="ProtNLM"/>
    </source>
</evidence>
<feature type="region of interest" description="Disordered" evidence="1">
    <location>
        <begin position="28"/>
        <end position="89"/>
    </location>
</feature>
<dbReference type="Proteomes" id="UP001082899">
    <property type="component" value="Unassembled WGS sequence"/>
</dbReference>
<feature type="signal peptide" evidence="2">
    <location>
        <begin position="1"/>
        <end position="26"/>
    </location>
</feature>